<evidence type="ECO:0000256" key="4">
    <source>
        <dbReference type="PIRSR" id="PIRSR015582-1"/>
    </source>
</evidence>
<dbReference type="InterPro" id="IPR011206">
    <property type="entry name" value="Citrate_lyase_beta/mcl1/mcl2"/>
</dbReference>
<keyword evidence="2 5" id="KW-0479">Metal-binding</keyword>
<dbReference type="KEGG" id="vin:AKJ08_0763"/>
<gene>
    <name evidence="8" type="ORF">AKJ08_0763</name>
</gene>
<evidence type="ECO:0000256" key="5">
    <source>
        <dbReference type="PIRSR" id="PIRSR015582-2"/>
    </source>
</evidence>
<dbReference type="PATRIC" id="fig|1391653.3.peg.783"/>
<dbReference type="Pfam" id="PF03328">
    <property type="entry name" value="HpcH_HpaI"/>
    <property type="match status" value="1"/>
</dbReference>
<dbReference type="PANTHER" id="PTHR32308:SF10">
    <property type="entry name" value="CITRATE LYASE SUBUNIT BETA"/>
    <property type="match status" value="1"/>
</dbReference>
<keyword evidence="8" id="KW-0456">Lyase</keyword>
<evidence type="ECO:0000256" key="1">
    <source>
        <dbReference type="ARBA" id="ARBA00001946"/>
    </source>
</evidence>
<dbReference type="Gene3D" id="3.20.20.60">
    <property type="entry name" value="Phosphoenolpyruvate-binding domains"/>
    <property type="match status" value="1"/>
</dbReference>
<evidence type="ECO:0000313" key="8">
    <source>
        <dbReference type="EMBL" id="AKU90376.1"/>
    </source>
</evidence>
<feature type="domain" description="HpcH/HpaI aldolase/citrate lyase" evidence="7">
    <location>
        <begin position="26"/>
        <end position="245"/>
    </location>
</feature>
<organism evidence="8 9">
    <name type="scientific">Vulgatibacter incomptus</name>
    <dbReference type="NCBI Taxonomy" id="1391653"/>
    <lineage>
        <taxon>Bacteria</taxon>
        <taxon>Pseudomonadati</taxon>
        <taxon>Myxococcota</taxon>
        <taxon>Myxococcia</taxon>
        <taxon>Myxococcales</taxon>
        <taxon>Cystobacterineae</taxon>
        <taxon>Vulgatibacteraceae</taxon>
        <taxon>Vulgatibacter</taxon>
    </lineage>
</organism>
<dbReference type="GO" id="GO:0016829">
    <property type="term" value="F:lyase activity"/>
    <property type="evidence" value="ECO:0007669"/>
    <property type="project" value="UniProtKB-KW"/>
</dbReference>
<proteinExistence type="predicted"/>
<dbReference type="AlphaFoldDB" id="A0A0K1PAD4"/>
<feature type="binding site" evidence="5">
    <location>
        <position position="148"/>
    </location>
    <ligand>
        <name>Mg(2+)</name>
        <dbReference type="ChEBI" id="CHEBI:18420"/>
    </ligand>
</feature>
<sequence length="345" mass="37985">MENSRSPIDQLVIARSFNVRRTELTCPAHSMKMMGKAADSEADEVILDLEDSCAVSQKVPARATLIQALRNLDFKGKIRAIRPNNVRTRYFYGDLIQVLEAAGQYVDVVVVPKVYGADDVLFVDRLITQIEENCGFEIGRIKLEVLIESAKALLHAEEIAACSPRMTSLIFGIADYAGDIGAKELTRDQFRVYHYPKAHTIAAARAAGIDVIDNVTLNFRDLEQVKRDAEEGARMGFDGKWAIHPSHLPVINRAYTPDTAEIQRALEILEAYRKADHEEGLGAIVYGDEMVDAATLRVEWKKLAVARRAGLVDEHDRLATSANGAKGVEVEEPNGATGVEAGVGR</sequence>
<feature type="binding site" evidence="4">
    <location>
        <position position="82"/>
    </location>
    <ligand>
        <name>substrate</name>
    </ligand>
</feature>
<dbReference type="InterPro" id="IPR015813">
    <property type="entry name" value="Pyrv/PenolPyrv_kinase-like_dom"/>
</dbReference>
<dbReference type="OrthoDB" id="348111at2"/>
<keyword evidence="9" id="KW-1185">Reference proteome</keyword>
<dbReference type="EMBL" id="CP012332">
    <property type="protein sequence ID" value="AKU90376.1"/>
    <property type="molecule type" value="Genomic_DNA"/>
</dbReference>
<feature type="region of interest" description="Disordered" evidence="6">
    <location>
        <begin position="323"/>
        <end position="345"/>
    </location>
</feature>
<accession>A0A0K1PAD4</accession>
<evidence type="ECO:0000256" key="2">
    <source>
        <dbReference type="ARBA" id="ARBA00022723"/>
    </source>
</evidence>
<keyword evidence="3 5" id="KW-0460">Magnesium</keyword>
<evidence type="ECO:0000256" key="6">
    <source>
        <dbReference type="SAM" id="MobiDB-lite"/>
    </source>
</evidence>
<feature type="binding site" evidence="4">
    <location>
        <position position="148"/>
    </location>
    <ligand>
        <name>substrate</name>
    </ligand>
</feature>
<name>A0A0K1PAD4_9BACT</name>
<dbReference type="Proteomes" id="UP000055590">
    <property type="component" value="Chromosome"/>
</dbReference>
<evidence type="ECO:0000313" key="9">
    <source>
        <dbReference type="Proteomes" id="UP000055590"/>
    </source>
</evidence>
<evidence type="ECO:0000259" key="7">
    <source>
        <dbReference type="Pfam" id="PF03328"/>
    </source>
</evidence>
<dbReference type="GO" id="GO:0006107">
    <property type="term" value="P:oxaloacetate metabolic process"/>
    <property type="evidence" value="ECO:0007669"/>
    <property type="project" value="TreeGrafter"/>
</dbReference>
<reference evidence="8 9" key="1">
    <citation type="submission" date="2015-08" db="EMBL/GenBank/DDBJ databases">
        <authorList>
            <person name="Babu N.S."/>
            <person name="Beckwith C.J."/>
            <person name="Beseler K.G."/>
            <person name="Brison A."/>
            <person name="Carone J.V."/>
            <person name="Caskin T.P."/>
            <person name="Diamond M."/>
            <person name="Durham M.E."/>
            <person name="Foxe J.M."/>
            <person name="Go M."/>
            <person name="Henderson B.A."/>
            <person name="Jones I.B."/>
            <person name="McGettigan J.A."/>
            <person name="Micheletti S.J."/>
            <person name="Nasrallah M.E."/>
            <person name="Ortiz D."/>
            <person name="Piller C.R."/>
            <person name="Privatt S.R."/>
            <person name="Schneider S.L."/>
            <person name="Sharp S."/>
            <person name="Smith T.C."/>
            <person name="Stanton J.D."/>
            <person name="Ullery H.E."/>
            <person name="Wilson R.J."/>
            <person name="Serrano M.G."/>
            <person name="Buck G."/>
            <person name="Lee V."/>
            <person name="Wang Y."/>
            <person name="Carvalho R."/>
            <person name="Voegtly L."/>
            <person name="Shi R."/>
            <person name="Duckworth R."/>
            <person name="Johnson A."/>
            <person name="Loviza R."/>
            <person name="Walstead R."/>
            <person name="Shah Z."/>
            <person name="Kiflezghi M."/>
            <person name="Wade K."/>
            <person name="Ball S.L."/>
            <person name="Bradley K.W."/>
            <person name="Asai D.J."/>
            <person name="Bowman C.A."/>
            <person name="Russell D.A."/>
            <person name="Pope W.H."/>
            <person name="Jacobs-Sera D."/>
            <person name="Hendrix R.W."/>
            <person name="Hatfull G.F."/>
        </authorList>
    </citation>
    <scope>NUCLEOTIDE SEQUENCE [LARGE SCALE GENOMIC DNA]</scope>
    <source>
        <strain evidence="8 9">DSM 27710</strain>
    </source>
</reference>
<dbReference type="GO" id="GO:0000287">
    <property type="term" value="F:magnesium ion binding"/>
    <property type="evidence" value="ECO:0007669"/>
    <property type="project" value="TreeGrafter"/>
</dbReference>
<protein>
    <submittedName>
        <fullName evidence="8">L-malyl-CoA/beta-methylmalyl-CoA lyase</fullName>
    </submittedName>
</protein>
<dbReference type="RefSeq" id="WP_050724831.1">
    <property type="nucleotide sequence ID" value="NZ_CP012332.1"/>
</dbReference>
<dbReference type="PIRSF" id="PIRSF015582">
    <property type="entry name" value="Cit_lyase_B"/>
    <property type="match status" value="1"/>
</dbReference>
<comment type="cofactor">
    <cofactor evidence="1">
        <name>Mg(2+)</name>
        <dbReference type="ChEBI" id="CHEBI:18420"/>
    </cofactor>
</comment>
<dbReference type="STRING" id="1391653.AKJ08_0763"/>
<evidence type="ECO:0000256" key="3">
    <source>
        <dbReference type="ARBA" id="ARBA00022842"/>
    </source>
</evidence>
<dbReference type="PANTHER" id="PTHR32308">
    <property type="entry name" value="LYASE BETA SUBUNIT, PUTATIVE (AFU_ORTHOLOGUE AFUA_4G13030)-RELATED"/>
    <property type="match status" value="1"/>
</dbReference>
<dbReference type="InterPro" id="IPR040442">
    <property type="entry name" value="Pyrv_kinase-like_dom_sf"/>
</dbReference>
<dbReference type="SUPFAM" id="SSF51621">
    <property type="entry name" value="Phosphoenolpyruvate/pyruvate domain"/>
    <property type="match status" value="1"/>
</dbReference>
<feature type="binding site" evidence="5">
    <location>
        <position position="175"/>
    </location>
    <ligand>
        <name>Mg(2+)</name>
        <dbReference type="ChEBI" id="CHEBI:18420"/>
    </ligand>
</feature>
<dbReference type="InterPro" id="IPR005000">
    <property type="entry name" value="Aldolase/citrate-lyase_domain"/>
</dbReference>